<evidence type="ECO:0000256" key="1">
    <source>
        <dbReference type="SAM" id="Phobius"/>
    </source>
</evidence>
<name>A0A0G1MEU9_9BACT</name>
<gene>
    <name evidence="2" type="ORF">UW63_C0025G0011</name>
</gene>
<sequence>MPFVFFGLLAIITGIFFLVKLGIKKRNIEMKNGALAWILAGFLLLLWGVLLMLTGKF</sequence>
<accession>A0A0G1MEU9</accession>
<proteinExistence type="predicted"/>
<keyword evidence="1" id="KW-1133">Transmembrane helix</keyword>
<evidence type="ECO:0000313" key="2">
    <source>
        <dbReference type="EMBL" id="KKT70464.1"/>
    </source>
</evidence>
<evidence type="ECO:0000313" key="3">
    <source>
        <dbReference type="Proteomes" id="UP000034154"/>
    </source>
</evidence>
<reference evidence="2 3" key="1">
    <citation type="journal article" date="2015" name="Nature">
        <title>rRNA introns, odd ribosomes, and small enigmatic genomes across a large radiation of phyla.</title>
        <authorList>
            <person name="Brown C.T."/>
            <person name="Hug L.A."/>
            <person name="Thomas B.C."/>
            <person name="Sharon I."/>
            <person name="Castelle C.J."/>
            <person name="Singh A."/>
            <person name="Wilkins M.J."/>
            <person name="Williams K.H."/>
            <person name="Banfield J.F."/>
        </authorList>
    </citation>
    <scope>NUCLEOTIDE SEQUENCE [LARGE SCALE GENOMIC DNA]</scope>
</reference>
<dbReference type="AlphaFoldDB" id="A0A0G1MEU9"/>
<keyword evidence="1" id="KW-0812">Transmembrane</keyword>
<organism evidence="2 3">
    <name type="scientific">Candidatus Uhrbacteria bacterium GW2011_GWF2_44_350</name>
    <dbReference type="NCBI Taxonomy" id="1619000"/>
    <lineage>
        <taxon>Bacteria</taxon>
        <taxon>Candidatus Uhriibacteriota</taxon>
    </lineage>
</organism>
<dbReference type="EMBL" id="LCJB01000025">
    <property type="protein sequence ID" value="KKT70464.1"/>
    <property type="molecule type" value="Genomic_DNA"/>
</dbReference>
<protein>
    <submittedName>
        <fullName evidence="2">Uncharacterized protein</fullName>
    </submittedName>
</protein>
<dbReference type="Proteomes" id="UP000034154">
    <property type="component" value="Unassembled WGS sequence"/>
</dbReference>
<feature type="transmembrane region" description="Helical" evidence="1">
    <location>
        <begin position="35"/>
        <end position="54"/>
    </location>
</feature>
<feature type="transmembrane region" description="Helical" evidence="1">
    <location>
        <begin position="6"/>
        <end position="23"/>
    </location>
</feature>
<keyword evidence="1" id="KW-0472">Membrane</keyword>
<comment type="caution">
    <text evidence="2">The sequence shown here is derived from an EMBL/GenBank/DDBJ whole genome shotgun (WGS) entry which is preliminary data.</text>
</comment>